<dbReference type="Gene3D" id="2.10.25.10">
    <property type="entry name" value="Laminin"/>
    <property type="match status" value="1"/>
</dbReference>
<dbReference type="SUPFAM" id="SSF57196">
    <property type="entry name" value="EGF/Laminin"/>
    <property type="match status" value="1"/>
</dbReference>
<gene>
    <name evidence="1" type="ORF">AMECASPLE_028334</name>
</gene>
<keyword evidence="2" id="KW-1185">Reference proteome</keyword>
<evidence type="ECO:0000313" key="1">
    <source>
        <dbReference type="EMBL" id="MEQ2292971.1"/>
    </source>
</evidence>
<dbReference type="Pfam" id="PF14670">
    <property type="entry name" value="FXa_inhibition"/>
    <property type="match status" value="1"/>
</dbReference>
<dbReference type="Proteomes" id="UP001469553">
    <property type="component" value="Unassembled WGS sequence"/>
</dbReference>
<sequence length="90" mass="9552">MTVNRNTRLITTTSSSESDWCEEDNGSCEQICTSKSTGPICSCVTGMLQPDGKSCRTLSSSCKVTPATPLLSASAVISIILTHFNSLIFS</sequence>
<proteinExistence type="predicted"/>
<evidence type="ECO:0000313" key="2">
    <source>
        <dbReference type="Proteomes" id="UP001469553"/>
    </source>
</evidence>
<accession>A0ABV0YGU2</accession>
<organism evidence="1 2">
    <name type="scientific">Ameca splendens</name>
    <dbReference type="NCBI Taxonomy" id="208324"/>
    <lineage>
        <taxon>Eukaryota</taxon>
        <taxon>Metazoa</taxon>
        <taxon>Chordata</taxon>
        <taxon>Craniata</taxon>
        <taxon>Vertebrata</taxon>
        <taxon>Euteleostomi</taxon>
        <taxon>Actinopterygii</taxon>
        <taxon>Neopterygii</taxon>
        <taxon>Teleostei</taxon>
        <taxon>Neoteleostei</taxon>
        <taxon>Acanthomorphata</taxon>
        <taxon>Ovalentaria</taxon>
        <taxon>Atherinomorphae</taxon>
        <taxon>Cyprinodontiformes</taxon>
        <taxon>Goodeidae</taxon>
        <taxon>Ameca</taxon>
    </lineage>
</organism>
<evidence type="ECO:0008006" key="3">
    <source>
        <dbReference type="Google" id="ProtNLM"/>
    </source>
</evidence>
<protein>
    <recommendedName>
        <fullName evidence="3">EGF-like domain-containing protein</fullName>
    </recommendedName>
</protein>
<dbReference type="EMBL" id="JAHRIP010031321">
    <property type="protein sequence ID" value="MEQ2292971.1"/>
    <property type="molecule type" value="Genomic_DNA"/>
</dbReference>
<name>A0ABV0YGU2_9TELE</name>
<reference evidence="1 2" key="1">
    <citation type="submission" date="2021-06" db="EMBL/GenBank/DDBJ databases">
        <authorList>
            <person name="Palmer J.M."/>
        </authorList>
    </citation>
    <scope>NUCLEOTIDE SEQUENCE [LARGE SCALE GENOMIC DNA]</scope>
    <source>
        <strain evidence="1 2">AS_MEX2019</strain>
        <tissue evidence="1">Muscle</tissue>
    </source>
</reference>
<comment type="caution">
    <text evidence="1">The sequence shown here is derived from an EMBL/GenBank/DDBJ whole genome shotgun (WGS) entry which is preliminary data.</text>
</comment>